<evidence type="ECO:0000313" key="1">
    <source>
        <dbReference type="EMBL" id="AAL23930.1"/>
    </source>
</evidence>
<dbReference type="AlphaFoldDB" id="Q96UR8"/>
<dbReference type="EMBL" id="AF420331">
    <property type="protein sequence ID" value="AAL23930.1"/>
    <property type="molecule type" value="mRNA"/>
</dbReference>
<accession>Q96UR8</accession>
<protein>
    <submittedName>
        <fullName evidence="1">Uncharacterized protein</fullName>
    </submittedName>
</protein>
<reference evidence="1" key="1">
    <citation type="journal article" date="2004" name="New Phytol.">
        <title>Isolation and analysis of a symbiosis-regulated and Ras-interacting vesicular assembly protein gene from the ectomycorrhizal fungus Laccaria bicolor.</title>
        <authorList>
            <person name="Sundaram S."/>
            <person name="Brand J.H."/>
            <person name="Hymes M.J."/>
            <person name="Hiremath S."/>
            <person name="Podila G.K."/>
        </authorList>
    </citation>
    <scope>NUCLEOTIDE SEQUENCE</scope>
</reference>
<proteinExistence type="evidence at transcript level"/>
<organism evidence="1">
    <name type="scientific">Laccaria bicolor</name>
    <name type="common">Bicoloured deceiver</name>
    <name type="synonym">Laccaria laccata var. bicolor</name>
    <dbReference type="NCBI Taxonomy" id="29883"/>
    <lineage>
        <taxon>Eukaryota</taxon>
        <taxon>Fungi</taxon>
        <taxon>Dikarya</taxon>
        <taxon>Basidiomycota</taxon>
        <taxon>Agaricomycotina</taxon>
        <taxon>Agaricomycetes</taxon>
        <taxon>Agaricomycetidae</taxon>
        <taxon>Agaricales</taxon>
        <taxon>Agaricineae</taxon>
        <taxon>Hydnangiaceae</taxon>
        <taxon>Laccaria</taxon>
    </lineage>
</organism>
<name>Q96UR8_LACBI</name>
<sequence length="370" mass="41174">MMHHHHLLLHLQNQLKESAAPVDCSKGFISGVQEKIRTPGMMHHHHLLLHLQNQLKESAAPVETVPTVTTDLLGLDEISPDPSSLKEKNAMALAIVPTTDNSSNGTSNSALDIPNGATGWELALVTTSSSNSSVQAESKLAGGLDKLTLDSLYEDCDDSRYLAAIQGQVAPNPFEASPIDATGDMTLFYAFTKGCSTIRCTDGFYGSAATSFICAATDDWGIKFLPTRFGKSIYSVHIRYAAGDSVIRLNFPVWNCRLHARCCQSESFFWEIKAKSRDVHKVAQLDCWTVRYFTTSTSLFMSYLFPLLVQPSVFLYYMTPRHEWSCHESVRGTHLFCDALRSYCCLICCYQGCIIFHVVTSLFRFNLSIR</sequence>